<dbReference type="InterPro" id="IPR036691">
    <property type="entry name" value="Endo/exonu/phosph_ase_sf"/>
</dbReference>
<dbReference type="SUPFAM" id="SSF56219">
    <property type="entry name" value="DNase I-like"/>
    <property type="match status" value="1"/>
</dbReference>
<evidence type="ECO:0000313" key="2">
    <source>
        <dbReference type="EMBL" id="WVZ76816.1"/>
    </source>
</evidence>
<feature type="domain" description="Reverse transcriptase zinc-binding" evidence="1">
    <location>
        <begin position="576"/>
        <end position="643"/>
    </location>
</feature>
<evidence type="ECO:0000259" key="1">
    <source>
        <dbReference type="Pfam" id="PF13966"/>
    </source>
</evidence>
<dbReference type="Proteomes" id="UP001341281">
    <property type="component" value="Chromosome 05"/>
</dbReference>
<reference evidence="2 3" key="1">
    <citation type="submission" date="2024-02" db="EMBL/GenBank/DDBJ databases">
        <title>High-quality chromosome-scale genome assembly of Pensacola bahiagrass (Paspalum notatum Flugge var. saurae).</title>
        <authorList>
            <person name="Vega J.M."/>
            <person name="Podio M."/>
            <person name="Orjuela J."/>
            <person name="Siena L.A."/>
            <person name="Pessino S.C."/>
            <person name="Combes M.C."/>
            <person name="Mariac C."/>
            <person name="Albertini E."/>
            <person name="Pupilli F."/>
            <person name="Ortiz J.P.A."/>
            <person name="Leblanc O."/>
        </authorList>
    </citation>
    <scope>NUCLEOTIDE SEQUENCE [LARGE SCALE GENOMIC DNA]</scope>
    <source>
        <strain evidence="2">R1</strain>
        <tissue evidence="2">Leaf</tissue>
    </source>
</reference>
<dbReference type="Gene3D" id="3.60.10.10">
    <property type="entry name" value="Endonuclease/exonuclease/phosphatase"/>
    <property type="match status" value="1"/>
</dbReference>
<dbReference type="InterPro" id="IPR026960">
    <property type="entry name" value="RVT-Znf"/>
</dbReference>
<proteinExistence type="predicted"/>
<dbReference type="PANTHER" id="PTHR33116">
    <property type="entry name" value="REVERSE TRANSCRIPTASE ZINC-BINDING DOMAIN-CONTAINING PROTEIN-RELATED-RELATED"/>
    <property type="match status" value="1"/>
</dbReference>
<dbReference type="AlphaFoldDB" id="A0AAQ3TP89"/>
<protein>
    <recommendedName>
        <fullName evidence="1">Reverse transcriptase zinc-binding domain-containing protein</fullName>
    </recommendedName>
</protein>
<evidence type="ECO:0000313" key="3">
    <source>
        <dbReference type="Proteomes" id="UP001341281"/>
    </source>
</evidence>
<accession>A0AAQ3TP89</accession>
<dbReference type="Pfam" id="PF13966">
    <property type="entry name" value="zf-RVT"/>
    <property type="match status" value="1"/>
</dbReference>
<sequence length="709" mass="80620">MEAVPPSSTFSPRLAPTMVYSRRRAWGSVASAAVPTSSPMIAGQHSFVARVTKKIEPLLPPPVIHRKKSLVPPPTSVPWRSRQVAGVGPCFPKPVVTDAQRRIIRSLGFSDAKETIDLKAQDEYFKLLDQPLTDVCLAALAALSGWTVGEGDQNARGLNRRDRQNSIRDKFVCLQETKVAAMSQSLFLSFIGQEEITWWFTRVYDPQEDDDKVLFMQQLRDVRSLCSCLWLVTDKNNNNLNWALMGRFKRFLDDMEIKKLPLVGRKFTWSNERSSPTLVRLDRVFCCTVCDDLFPDSLLYSAASVVSDHCPLLLGLKVRTQGKRRFHFKGFWPKLLGFMEAVEQNWNAPVSAVCPVECFFIKLQRLSKGLQKWSQRKLQQHDLTSLEEGFTEEEVWRTINDMPLDKALGLDAIPIHVMLALDLPKWVIKTIDKLRRGFLWVGCQNANGGNCLVSWEKVQRPLQYGGLGVPHNAQALFHVVVETKDGNGVDTKFWTDRWLYGSIVGELAPNLLRLIPKRTRRQRSVSQALTNRRWVADIQGALTVQLWELVEGFTLQPALSDQHIWKITSSGQYTSKSAYNTFLGSVKTWKTWAPLRCKFFIWLAIKNKVWTADRLLKHGLPHPSEDESIQHILVSSVFSRESWTKILPSIGLQAAAPQTERSFANWRGCAVNRVPKEKRKGFNSLVILVAWTIWKHRNACVFEGLSPSM</sequence>
<dbReference type="EMBL" id="CP144749">
    <property type="protein sequence ID" value="WVZ76816.1"/>
    <property type="molecule type" value="Genomic_DNA"/>
</dbReference>
<gene>
    <name evidence="2" type="ORF">U9M48_024747</name>
</gene>
<organism evidence="2 3">
    <name type="scientific">Paspalum notatum var. saurae</name>
    <dbReference type="NCBI Taxonomy" id="547442"/>
    <lineage>
        <taxon>Eukaryota</taxon>
        <taxon>Viridiplantae</taxon>
        <taxon>Streptophyta</taxon>
        <taxon>Embryophyta</taxon>
        <taxon>Tracheophyta</taxon>
        <taxon>Spermatophyta</taxon>
        <taxon>Magnoliopsida</taxon>
        <taxon>Liliopsida</taxon>
        <taxon>Poales</taxon>
        <taxon>Poaceae</taxon>
        <taxon>PACMAD clade</taxon>
        <taxon>Panicoideae</taxon>
        <taxon>Andropogonodae</taxon>
        <taxon>Paspaleae</taxon>
        <taxon>Paspalinae</taxon>
        <taxon>Paspalum</taxon>
    </lineage>
</organism>
<keyword evidence="3" id="KW-1185">Reference proteome</keyword>
<name>A0AAQ3TP89_PASNO</name>
<dbReference type="PANTHER" id="PTHR33116:SF78">
    <property type="entry name" value="OS12G0587133 PROTEIN"/>
    <property type="match status" value="1"/>
</dbReference>